<evidence type="ECO:0000313" key="3">
    <source>
        <dbReference type="Proteomes" id="UP000235145"/>
    </source>
</evidence>
<name>A0A9R1WLY0_LACSA</name>
<dbReference type="Proteomes" id="UP000235145">
    <property type="component" value="Unassembled WGS sequence"/>
</dbReference>
<protein>
    <submittedName>
        <fullName evidence="2">Uncharacterized protein</fullName>
    </submittedName>
</protein>
<evidence type="ECO:0000256" key="1">
    <source>
        <dbReference type="SAM" id="MobiDB-lite"/>
    </source>
</evidence>
<comment type="caution">
    <text evidence="2">The sequence shown here is derived from an EMBL/GenBank/DDBJ whole genome shotgun (WGS) entry which is preliminary data.</text>
</comment>
<organism evidence="2 3">
    <name type="scientific">Lactuca sativa</name>
    <name type="common">Garden lettuce</name>
    <dbReference type="NCBI Taxonomy" id="4236"/>
    <lineage>
        <taxon>Eukaryota</taxon>
        <taxon>Viridiplantae</taxon>
        <taxon>Streptophyta</taxon>
        <taxon>Embryophyta</taxon>
        <taxon>Tracheophyta</taxon>
        <taxon>Spermatophyta</taxon>
        <taxon>Magnoliopsida</taxon>
        <taxon>eudicotyledons</taxon>
        <taxon>Gunneridae</taxon>
        <taxon>Pentapetalae</taxon>
        <taxon>asterids</taxon>
        <taxon>campanulids</taxon>
        <taxon>Asterales</taxon>
        <taxon>Asteraceae</taxon>
        <taxon>Cichorioideae</taxon>
        <taxon>Cichorieae</taxon>
        <taxon>Lactucinae</taxon>
        <taxon>Lactuca</taxon>
    </lineage>
</organism>
<accession>A0A9R1WLY0</accession>
<reference evidence="2 3" key="1">
    <citation type="journal article" date="2017" name="Nat. Commun.">
        <title>Genome assembly with in vitro proximity ligation data and whole-genome triplication in lettuce.</title>
        <authorList>
            <person name="Reyes-Chin-Wo S."/>
            <person name="Wang Z."/>
            <person name="Yang X."/>
            <person name="Kozik A."/>
            <person name="Arikit S."/>
            <person name="Song C."/>
            <person name="Xia L."/>
            <person name="Froenicke L."/>
            <person name="Lavelle D.O."/>
            <person name="Truco M.J."/>
            <person name="Xia R."/>
            <person name="Zhu S."/>
            <person name="Xu C."/>
            <person name="Xu H."/>
            <person name="Xu X."/>
            <person name="Cox K."/>
            <person name="Korf I."/>
            <person name="Meyers B.C."/>
            <person name="Michelmore R.W."/>
        </authorList>
    </citation>
    <scope>NUCLEOTIDE SEQUENCE [LARGE SCALE GENOMIC DNA]</scope>
    <source>
        <strain evidence="3">cv. Salinas</strain>
        <tissue evidence="2">Seedlings</tissue>
    </source>
</reference>
<dbReference type="AlphaFoldDB" id="A0A9R1WLY0"/>
<gene>
    <name evidence="2" type="ORF">LSAT_V11C100043370</name>
</gene>
<keyword evidence="3" id="KW-1185">Reference proteome</keyword>
<feature type="compositionally biased region" description="Acidic residues" evidence="1">
    <location>
        <begin position="169"/>
        <end position="185"/>
    </location>
</feature>
<evidence type="ECO:0000313" key="2">
    <source>
        <dbReference type="EMBL" id="KAJ0226154.1"/>
    </source>
</evidence>
<dbReference type="EMBL" id="NBSK02000001">
    <property type="protein sequence ID" value="KAJ0226154.1"/>
    <property type="molecule type" value="Genomic_DNA"/>
</dbReference>
<proteinExistence type="predicted"/>
<feature type="region of interest" description="Disordered" evidence="1">
    <location>
        <begin position="145"/>
        <end position="185"/>
    </location>
</feature>
<sequence length="216" mass="24473">MKSLAIGSMPSSRICGGHWVTRLALSYDADTSGMVPIPIKYMSITALGKMWVLVWGVGRHWRLLDDDIVEPIRQVELEDIPEPDFEWRQRPRHAEPELPEPTLRDVMRCSVVAQEERRWIMASLSRVIQHLGMDHPHFNQAGPVVPPPSQFRGTNHDGVGTSGTHPGDIDDSEDVTEDEENEYDSSDDLCLSFQQTFTYGMQIPSRVVSGFRLVYL</sequence>